<dbReference type="InterPro" id="IPR011989">
    <property type="entry name" value="ARM-like"/>
</dbReference>
<dbReference type="GO" id="GO:0016491">
    <property type="term" value="F:oxidoreductase activity"/>
    <property type="evidence" value="ECO:0007669"/>
    <property type="project" value="TreeGrafter"/>
</dbReference>
<evidence type="ECO:0000313" key="1">
    <source>
        <dbReference type="EMBL" id="HIS73873.1"/>
    </source>
</evidence>
<comment type="caution">
    <text evidence="1">The sequence shown here is derived from an EMBL/GenBank/DDBJ whole genome shotgun (WGS) entry which is preliminary data.</text>
</comment>
<dbReference type="InterPro" id="IPR016024">
    <property type="entry name" value="ARM-type_fold"/>
</dbReference>
<dbReference type="SUPFAM" id="SSF48371">
    <property type="entry name" value="ARM repeat"/>
    <property type="match status" value="1"/>
</dbReference>
<protein>
    <submittedName>
        <fullName evidence="1">HEAT repeat domain-containing protein</fullName>
    </submittedName>
</protein>
<accession>A0A9D1FHL1</accession>
<dbReference type="InterPro" id="IPR004155">
    <property type="entry name" value="PBS_lyase_HEAT"/>
</dbReference>
<dbReference type="EMBL" id="DVJQ01000021">
    <property type="protein sequence ID" value="HIS73873.1"/>
    <property type="molecule type" value="Genomic_DNA"/>
</dbReference>
<proteinExistence type="predicted"/>
<dbReference type="AlphaFoldDB" id="A0A9D1FHL1"/>
<organism evidence="1 2">
    <name type="scientific">Candidatus Galligastranaerophilus intestinavium</name>
    <dbReference type="NCBI Taxonomy" id="2840836"/>
    <lineage>
        <taxon>Bacteria</taxon>
        <taxon>Candidatus Galligastranaerophilus</taxon>
    </lineage>
</organism>
<sequence>MMLGYLMSEKKLSSDIIFEIKDEIKKSQDNFESIFSVLKTQFEKNELCEIYSKLLGEIKTPNFLQRLIKEIDKLRHTKNLDDLIDFIMDCDKKDFSDISEYVNLKVLCIKAISNFKNTKAVPVLLYCLNDKNGNYKFRLAAAEALGKIGDKNAVESLIDVVSDENEKSVYLRESAALALGMIGDKRALDAFIGILEAKKSFLNKFTFLKERIIEALNKIDFSGNRRAINVLKESLYDESPQVRINAMESIMNSNIDEAADLTWKMLYDSDSEVRKNAVVAFYNLEGRDGLIKLLSDETINVDCKEEAQNILLEAEDDEDE</sequence>
<dbReference type="Gene3D" id="1.25.10.10">
    <property type="entry name" value="Leucine-rich Repeat Variant"/>
    <property type="match status" value="2"/>
</dbReference>
<dbReference type="Proteomes" id="UP000886865">
    <property type="component" value="Unassembled WGS sequence"/>
</dbReference>
<reference evidence="1" key="1">
    <citation type="submission" date="2020-10" db="EMBL/GenBank/DDBJ databases">
        <authorList>
            <person name="Gilroy R."/>
        </authorList>
    </citation>
    <scope>NUCLEOTIDE SEQUENCE</scope>
    <source>
        <strain evidence="1">CHK152-2871</strain>
    </source>
</reference>
<name>A0A9D1FHL1_9BACT</name>
<dbReference type="SMART" id="SM00567">
    <property type="entry name" value="EZ_HEAT"/>
    <property type="match status" value="5"/>
</dbReference>
<dbReference type="Pfam" id="PF13646">
    <property type="entry name" value="HEAT_2"/>
    <property type="match status" value="1"/>
</dbReference>
<gene>
    <name evidence="1" type="ORF">IAA86_02495</name>
</gene>
<reference evidence="1" key="2">
    <citation type="journal article" date="2021" name="PeerJ">
        <title>Extensive microbial diversity within the chicken gut microbiome revealed by metagenomics and culture.</title>
        <authorList>
            <person name="Gilroy R."/>
            <person name="Ravi A."/>
            <person name="Getino M."/>
            <person name="Pursley I."/>
            <person name="Horton D.L."/>
            <person name="Alikhan N.F."/>
            <person name="Baker D."/>
            <person name="Gharbi K."/>
            <person name="Hall N."/>
            <person name="Watson M."/>
            <person name="Adriaenssens E.M."/>
            <person name="Foster-Nyarko E."/>
            <person name="Jarju S."/>
            <person name="Secka A."/>
            <person name="Antonio M."/>
            <person name="Oren A."/>
            <person name="Chaudhuri R.R."/>
            <person name="La Ragione R."/>
            <person name="Hildebrand F."/>
            <person name="Pallen M.J."/>
        </authorList>
    </citation>
    <scope>NUCLEOTIDE SEQUENCE</scope>
    <source>
        <strain evidence="1">CHK152-2871</strain>
    </source>
</reference>
<dbReference type="PANTHER" id="PTHR12697:SF5">
    <property type="entry name" value="DEOXYHYPUSINE HYDROXYLASE"/>
    <property type="match status" value="1"/>
</dbReference>
<evidence type="ECO:0000313" key="2">
    <source>
        <dbReference type="Proteomes" id="UP000886865"/>
    </source>
</evidence>
<dbReference type="PANTHER" id="PTHR12697">
    <property type="entry name" value="PBS LYASE HEAT-LIKE PROTEIN"/>
    <property type="match status" value="1"/>
</dbReference>